<dbReference type="SUPFAM" id="SSF53187">
    <property type="entry name" value="Zn-dependent exopeptidases"/>
    <property type="match status" value="1"/>
</dbReference>
<dbReference type="InterPro" id="IPR008969">
    <property type="entry name" value="CarboxyPept-like_regulatory"/>
</dbReference>
<dbReference type="PROSITE" id="PS52035">
    <property type="entry name" value="PEPTIDASE_M14"/>
    <property type="match status" value="1"/>
</dbReference>
<sequence length="638" mass="71937">MLLLFLVWSTKLIEIPISGRGDVDRLSHYAIVDVEPERITLLARDEELEGIRRLGYHLRILIEDYEAYLEQVKILGKYHSYHELDSILNEYARKYPRIARLETIGYSVQGRCIFAMKISDNVAQDEAEPVMRLIGNMHGDEFIGCEIPLYFLTYLLDNYQSSSQVRGLVDSIEFYIIPMLNPDGHELNQRYNANGVDLNRDCGYFWEGWGNSPSPFSQPETRIYLAHNYEHNNISIEYNYHSVARYVNYVWDYHPHDPPDSEYIVQLSHLYASQAGLQVTNGYEWYQVCGSLQDATFGDLGGLAWTIETPQPSDPGQIDQICYENRNALLTVGERVKWGIWGYVTDSLTGDPLWARVRIDSPYRWNCYTDSIQGDYHKMLPEGSYRLTFWAPGYKARSLSVVVPASGAVRLDTRLLPDSTQHFGFQVVATRYARHAEDRNNTQPHDALFSPDHRFFSLGQSGFIIIDMGRPIRNGPGDDLTIYEGDGTAEGYSVSASNSPFGPWHDLGGGSGTSGFDLTTGGLDQARYIKITDDGSPASGPYAGFDLDAIEAIHSVPGVVEKEIGHPLVRILSTPAPILRLELSRPARLLIYDPAGRMIRRLAERPGLITIRGLRPGIYFVRVEGGGAHRVIKLVIIS</sequence>
<keyword evidence="2" id="KW-0325">Glycoprotein</keyword>
<dbReference type="GO" id="GO:0005615">
    <property type="term" value="C:extracellular space"/>
    <property type="evidence" value="ECO:0007669"/>
    <property type="project" value="TreeGrafter"/>
</dbReference>
<evidence type="ECO:0000256" key="3">
    <source>
        <dbReference type="PROSITE-ProRule" id="PRU01379"/>
    </source>
</evidence>
<dbReference type="AlphaFoldDB" id="A0A660SMW5"/>
<dbReference type="GO" id="GO:0004181">
    <property type="term" value="F:metallocarboxypeptidase activity"/>
    <property type="evidence" value="ECO:0007669"/>
    <property type="project" value="InterPro"/>
</dbReference>
<evidence type="ECO:0000313" key="6">
    <source>
        <dbReference type="Proteomes" id="UP000268469"/>
    </source>
</evidence>
<dbReference type="InterPro" id="IPR000834">
    <property type="entry name" value="Peptidase_M14"/>
</dbReference>
<name>A0A660SMW5_UNCW3</name>
<dbReference type="Proteomes" id="UP000268469">
    <property type="component" value="Unassembled WGS sequence"/>
</dbReference>
<reference evidence="5 6" key="1">
    <citation type="submission" date="2018-06" db="EMBL/GenBank/DDBJ databases">
        <title>Extensive metabolic versatility and redundancy in microbially diverse, dynamic hydrothermal sediments.</title>
        <authorList>
            <person name="Dombrowski N."/>
            <person name="Teske A."/>
            <person name="Baker B.J."/>
        </authorList>
    </citation>
    <scope>NUCLEOTIDE SEQUENCE [LARGE SCALE GENOMIC DNA]</scope>
    <source>
        <strain evidence="5">B36_G15</strain>
    </source>
</reference>
<dbReference type="EMBL" id="QNBE01000012">
    <property type="protein sequence ID" value="RKX71300.1"/>
    <property type="molecule type" value="Genomic_DNA"/>
</dbReference>
<dbReference type="GO" id="GO:0016485">
    <property type="term" value="P:protein processing"/>
    <property type="evidence" value="ECO:0007669"/>
    <property type="project" value="TreeGrafter"/>
</dbReference>
<evidence type="ECO:0000256" key="2">
    <source>
        <dbReference type="ARBA" id="ARBA00023180"/>
    </source>
</evidence>
<feature type="active site" description="Proton donor/acceptor" evidence="3">
    <location>
        <position position="308"/>
    </location>
</feature>
<dbReference type="PROSITE" id="PS00132">
    <property type="entry name" value="CARBOXYPEPT_ZN_1"/>
    <property type="match status" value="1"/>
</dbReference>
<comment type="caution">
    <text evidence="5">The sequence shown here is derived from an EMBL/GenBank/DDBJ whole genome shotgun (WGS) entry which is preliminary data.</text>
</comment>
<gene>
    <name evidence="5" type="ORF">DRP53_02070</name>
</gene>
<dbReference type="PRINTS" id="PR00765">
    <property type="entry name" value="CRBOXYPTASEA"/>
</dbReference>
<evidence type="ECO:0000259" key="4">
    <source>
        <dbReference type="PROSITE" id="PS52035"/>
    </source>
</evidence>
<proteinExistence type="inferred from homology"/>
<dbReference type="SUPFAM" id="SSF49464">
    <property type="entry name" value="Carboxypeptidase regulatory domain-like"/>
    <property type="match status" value="1"/>
</dbReference>
<evidence type="ECO:0000313" key="5">
    <source>
        <dbReference type="EMBL" id="RKX71300.1"/>
    </source>
</evidence>
<dbReference type="Gene3D" id="2.60.40.1120">
    <property type="entry name" value="Carboxypeptidase-like, regulatory domain"/>
    <property type="match status" value="1"/>
</dbReference>
<dbReference type="InterPro" id="IPR050753">
    <property type="entry name" value="Peptidase_M14_domain"/>
</dbReference>
<accession>A0A660SMW5</accession>
<feature type="domain" description="Peptidase M14" evidence="4">
    <location>
        <begin position="77"/>
        <end position="336"/>
    </location>
</feature>
<dbReference type="GO" id="GO:0008270">
    <property type="term" value="F:zinc ion binding"/>
    <property type="evidence" value="ECO:0007669"/>
    <property type="project" value="InterPro"/>
</dbReference>
<comment type="similarity">
    <text evidence="1 3">Belongs to the peptidase M14 family.</text>
</comment>
<protein>
    <recommendedName>
        <fullName evidence="4">Peptidase M14 domain-containing protein</fullName>
    </recommendedName>
</protein>
<dbReference type="InterPro" id="IPR057246">
    <property type="entry name" value="CARBOXYPEPT_ZN_1"/>
</dbReference>
<dbReference type="Pfam" id="PF00246">
    <property type="entry name" value="Peptidase_M14"/>
    <property type="match status" value="1"/>
</dbReference>
<dbReference type="Gene3D" id="3.40.630.10">
    <property type="entry name" value="Zn peptidases"/>
    <property type="match status" value="1"/>
</dbReference>
<dbReference type="PANTHER" id="PTHR11532:SF57">
    <property type="entry name" value="CARBOXYPEPTIDASE D, B"/>
    <property type="match status" value="1"/>
</dbReference>
<evidence type="ECO:0000256" key="1">
    <source>
        <dbReference type="ARBA" id="ARBA00005988"/>
    </source>
</evidence>
<organism evidence="5 6">
    <name type="scientific">candidate division WOR-3 bacterium</name>
    <dbReference type="NCBI Taxonomy" id="2052148"/>
    <lineage>
        <taxon>Bacteria</taxon>
        <taxon>Bacteria division WOR-3</taxon>
    </lineage>
</organism>
<dbReference type="PANTHER" id="PTHR11532">
    <property type="entry name" value="PROTEASE M14 CARBOXYPEPTIDASE"/>
    <property type="match status" value="1"/>
</dbReference>
<dbReference type="GO" id="GO:0006518">
    <property type="term" value="P:peptide metabolic process"/>
    <property type="evidence" value="ECO:0007669"/>
    <property type="project" value="TreeGrafter"/>
</dbReference>
<dbReference type="SMART" id="SM00631">
    <property type="entry name" value="Zn_pept"/>
    <property type="match status" value="1"/>
</dbReference>